<dbReference type="Proteomes" id="UP000746612">
    <property type="component" value="Unassembled WGS sequence"/>
</dbReference>
<accession>A0A9N8RQF7</accession>
<proteinExistence type="predicted"/>
<reference evidence="1" key="1">
    <citation type="submission" date="2021-03" db="EMBL/GenBank/DDBJ databases">
        <authorList>
            <person name="Alouane T."/>
            <person name="Langin T."/>
            <person name="Bonhomme L."/>
        </authorList>
    </citation>
    <scope>NUCLEOTIDE SEQUENCE</scope>
    <source>
        <strain evidence="1">MDC_Fg202</strain>
    </source>
</reference>
<gene>
    <name evidence="1" type="ORF">MDCFG202_LOCUS591687</name>
</gene>
<organism evidence="1 2">
    <name type="scientific">Gibberella zeae</name>
    <name type="common">Wheat head blight fungus</name>
    <name type="synonym">Fusarium graminearum</name>
    <dbReference type="NCBI Taxonomy" id="5518"/>
    <lineage>
        <taxon>Eukaryota</taxon>
        <taxon>Fungi</taxon>
        <taxon>Dikarya</taxon>
        <taxon>Ascomycota</taxon>
        <taxon>Pezizomycotina</taxon>
        <taxon>Sordariomycetes</taxon>
        <taxon>Hypocreomycetidae</taxon>
        <taxon>Hypocreales</taxon>
        <taxon>Nectriaceae</taxon>
        <taxon>Fusarium</taxon>
    </lineage>
</organism>
<name>A0A9N8RQF7_GIBZA</name>
<dbReference type="EMBL" id="CAJPIJ010000193">
    <property type="protein sequence ID" value="CAG2009854.1"/>
    <property type="molecule type" value="Genomic_DNA"/>
</dbReference>
<sequence length="81" mass="8915">MVFLSSTHHDQLHETTDFHSNDNFCQQTRNHTLDNESKCLNNETTETLTTTVEAAVAAEVTPLGALVTTIRTTALPGRGQM</sequence>
<protein>
    <submittedName>
        <fullName evidence="1">Uncharacterized protein</fullName>
    </submittedName>
</protein>
<dbReference type="AlphaFoldDB" id="A0A9N8RQF7"/>
<evidence type="ECO:0000313" key="2">
    <source>
        <dbReference type="Proteomes" id="UP000746612"/>
    </source>
</evidence>
<evidence type="ECO:0000313" key="1">
    <source>
        <dbReference type="EMBL" id="CAG2009854.1"/>
    </source>
</evidence>
<comment type="caution">
    <text evidence="1">The sequence shown here is derived from an EMBL/GenBank/DDBJ whole genome shotgun (WGS) entry which is preliminary data.</text>
</comment>